<dbReference type="PANTHER" id="PTHR47506">
    <property type="entry name" value="TRANSCRIPTIONAL REGULATORY PROTEIN"/>
    <property type="match status" value="1"/>
</dbReference>
<evidence type="ECO:0000259" key="5">
    <source>
        <dbReference type="PROSITE" id="PS50977"/>
    </source>
</evidence>
<keyword evidence="2 4" id="KW-0238">DNA-binding</keyword>
<evidence type="ECO:0000313" key="7">
    <source>
        <dbReference type="Proteomes" id="UP000530268"/>
    </source>
</evidence>
<name>A0A7W6E5K5_9RHOB</name>
<feature type="DNA-binding region" description="H-T-H motif" evidence="4">
    <location>
        <begin position="29"/>
        <end position="48"/>
    </location>
</feature>
<dbReference type="Gene3D" id="1.10.357.10">
    <property type="entry name" value="Tetracycline Repressor, domain 2"/>
    <property type="match status" value="1"/>
</dbReference>
<evidence type="ECO:0000256" key="3">
    <source>
        <dbReference type="ARBA" id="ARBA00023163"/>
    </source>
</evidence>
<keyword evidence="3" id="KW-0804">Transcription</keyword>
<dbReference type="Pfam" id="PF16925">
    <property type="entry name" value="TetR_C_13"/>
    <property type="match status" value="1"/>
</dbReference>
<proteinExistence type="predicted"/>
<dbReference type="PROSITE" id="PS50977">
    <property type="entry name" value="HTH_TETR_2"/>
    <property type="match status" value="1"/>
</dbReference>
<dbReference type="Pfam" id="PF00440">
    <property type="entry name" value="TetR_N"/>
    <property type="match status" value="1"/>
</dbReference>
<feature type="domain" description="HTH tetR-type" evidence="5">
    <location>
        <begin position="6"/>
        <end position="66"/>
    </location>
</feature>
<accession>A0A7W6E5K5</accession>
<dbReference type="InterPro" id="IPR009057">
    <property type="entry name" value="Homeodomain-like_sf"/>
</dbReference>
<dbReference type="AlphaFoldDB" id="A0A7W6E5K5"/>
<dbReference type="GO" id="GO:0003677">
    <property type="term" value="F:DNA binding"/>
    <property type="evidence" value="ECO:0007669"/>
    <property type="project" value="UniProtKB-UniRule"/>
</dbReference>
<dbReference type="SUPFAM" id="SSF48498">
    <property type="entry name" value="Tetracyclin repressor-like, C-terminal domain"/>
    <property type="match status" value="1"/>
</dbReference>
<keyword evidence="7" id="KW-1185">Reference proteome</keyword>
<sequence>MPRAAPYDRDKTLDAAMSLFWDKGYHATSLKDLEAALCMKPGSIYAAFQSKQNLYLLALEKYFNFSRQLLAQKIAQAATPLQGLADHLRSYPQLNPDDAKRQACMLTKTIVDTRSTDPLIAEKARDYMGAIRRDIALAFAAAREQGELPADANPERLARRYQANITALRLEMHQATDQFDLVNLAEDMATEVESLRL</sequence>
<dbReference type="RefSeq" id="WP_184566851.1">
    <property type="nucleotide sequence ID" value="NZ_JACIEI010000011.1"/>
</dbReference>
<dbReference type="Proteomes" id="UP000530268">
    <property type="component" value="Unassembled WGS sequence"/>
</dbReference>
<dbReference type="EMBL" id="JACIEI010000011">
    <property type="protein sequence ID" value="MBB3995182.1"/>
    <property type="molecule type" value="Genomic_DNA"/>
</dbReference>
<evidence type="ECO:0000256" key="1">
    <source>
        <dbReference type="ARBA" id="ARBA00023015"/>
    </source>
</evidence>
<dbReference type="PANTHER" id="PTHR47506:SF10">
    <property type="entry name" value="TRANSCRIPTIONAL REGULATORY PROTEIN"/>
    <property type="match status" value="1"/>
</dbReference>
<reference evidence="6 7" key="1">
    <citation type="submission" date="2020-08" db="EMBL/GenBank/DDBJ databases">
        <title>Genomic Encyclopedia of Type Strains, Phase IV (KMG-IV): sequencing the most valuable type-strain genomes for metagenomic binning, comparative biology and taxonomic classification.</title>
        <authorList>
            <person name="Goeker M."/>
        </authorList>
    </citation>
    <scope>NUCLEOTIDE SEQUENCE [LARGE SCALE GENOMIC DNA]</scope>
    <source>
        <strain evidence="6 7">DSM 102234</strain>
    </source>
</reference>
<dbReference type="InterPro" id="IPR001647">
    <property type="entry name" value="HTH_TetR"/>
</dbReference>
<dbReference type="InterPro" id="IPR036271">
    <property type="entry name" value="Tet_transcr_reg_TetR-rel_C_sf"/>
</dbReference>
<keyword evidence="1" id="KW-0805">Transcription regulation</keyword>
<dbReference type="InterPro" id="IPR011075">
    <property type="entry name" value="TetR_C"/>
</dbReference>
<gene>
    <name evidence="6" type="ORF">GGR95_002833</name>
</gene>
<comment type="caution">
    <text evidence="6">The sequence shown here is derived from an EMBL/GenBank/DDBJ whole genome shotgun (WGS) entry which is preliminary data.</text>
</comment>
<dbReference type="SUPFAM" id="SSF46689">
    <property type="entry name" value="Homeodomain-like"/>
    <property type="match status" value="1"/>
</dbReference>
<organism evidence="6 7">
    <name type="scientific">Sulfitobacter undariae</name>
    <dbReference type="NCBI Taxonomy" id="1563671"/>
    <lineage>
        <taxon>Bacteria</taxon>
        <taxon>Pseudomonadati</taxon>
        <taxon>Pseudomonadota</taxon>
        <taxon>Alphaproteobacteria</taxon>
        <taxon>Rhodobacterales</taxon>
        <taxon>Roseobacteraceae</taxon>
        <taxon>Sulfitobacter</taxon>
    </lineage>
</organism>
<evidence type="ECO:0000256" key="2">
    <source>
        <dbReference type="ARBA" id="ARBA00023125"/>
    </source>
</evidence>
<evidence type="ECO:0000313" key="6">
    <source>
        <dbReference type="EMBL" id="MBB3995182.1"/>
    </source>
</evidence>
<dbReference type="Gene3D" id="1.10.10.60">
    <property type="entry name" value="Homeodomain-like"/>
    <property type="match status" value="1"/>
</dbReference>
<protein>
    <submittedName>
        <fullName evidence="6">AcrR family transcriptional regulator</fullName>
    </submittedName>
</protein>
<evidence type="ECO:0000256" key="4">
    <source>
        <dbReference type="PROSITE-ProRule" id="PRU00335"/>
    </source>
</evidence>